<dbReference type="SMART" id="SM00409">
    <property type="entry name" value="IG"/>
    <property type="match status" value="7"/>
</dbReference>
<dbReference type="InterPro" id="IPR013783">
    <property type="entry name" value="Ig-like_fold"/>
</dbReference>
<evidence type="ECO:0000313" key="8">
    <source>
        <dbReference type="Proteomes" id="UP001066276"/>
    </source>
</evidence>
<reference evidence="7" key="1">
    <citation type="journal article" date="2022" name="bioRxiv">
        <title>Sequencing and chromosome-scale assembly of the giantPleurodeles waltlgenome.</title>
        <authorList>
            <person name="Brown T."/>
            <person name="Elewa A."/>
            <person name="Iarovenko S."/>
            <person name="Subramanian E."/>
            <person name="Araus A.J."/>
            <person name="Petzold A."/>
            <person name="Susuki M."/>
            <person name="Suzuki K.-i.T."/>
            <person name="Hayashi T."/>
            <person name="Toyoda A."/>
            <person name="Oliveira C."/>
            <person name="Osipova E."/>
            <person name="Leigh N.D."/>
            <person name="Simon A."/>
            <person name="Yun M.H."/>
        </authorList>
    </citation>
    <scope>NUCLEOTIDE SEQUENCE</scope>
    <source>
        <strain evidence="7">20211129_DDA</strain>
        <tissue evidence="7">Liver</tissue>
    </source>
</reference>
<dbReference type="InterPro" id="IPR050964">
    <property type="entry name" value="Striated_Muscle_Regulatory"/>
</dbReference>
<dbReference type="InterPro" id="IPR003598">
    <property type="entry name" value="Ig_sub2"/>
</dbReference>
<dbReference type="FunFam" id="2.60.40.10:FF:001438">
    <property type="entry name" value="Immunoglobulin-like and fibronectin type III domain-containing protein 1"/>
    <property type="match status" value="1"/>
</dbReference>
<dbReference type="InterPro" id="IPR007110">
    <property type="entry name" value="Ig-like_dom"/>
</dbReference>
<dbReference type="InterPro" id="IPR036179">
    <property type="entry name" value="Ig-like_dom_sf"/>
</dbReference>
<feature type="domain" description="Fibronectin type-III" evidence="6">
    <location>
        <begin position="937"/>
        <end position="1032"/>
    </location>
</feature>
<dbReference type="InterPro" id="IPR003961">
    <property type="entry name" value="FN3_dom"/>
</dbReference>
<dbReference type="GO" id="GO:0045214">
    <property type="term" value="P:sarcomere organization"/>
    <property type="evidence" value="ECO:0007669"/>
    <property type="project" value="TreeGrafter"/>
</dbReference>
<evidence type="ECO:0000259" key="5">
    <source>
        <dbReference type="PROSITE" id="PS50835"/>
    </source>
</evidence>
<feature type="region of interest" description="Disordered" evidence="4">
    <location>
        <begin position="491"/>
        <end position="520"/>
    </location>
</feature>
<feature type="region of interest" description="Disordered" evidence="4">
    <location>
        <begin position="421"/>
        <end position="468"/>
    </location>
</feature>
<dbReference type="InterPro" id="IPR040849">
    <property type="entry name" value="MyBP-C_THB"/>
</dbReference>
<dbReference type="Pfam" id="PF18362">
    <property type="entry name" value="THB"/>
    <property type="match status" value="1"/>
</dbReference>
<protein>
    <recommendedName>
        <fullName evidence="9">Immunoglobulin-like and fibronectin type III domain-containing protein 1</fullName>
    </recommendedName>
</protein>
<evidence type="ECO:0000256" key="2">
    <source>
        <dbReference type="ARBA" id="ARBA00023157"/>
    </source>
</evidence>
<feature type="region of interest" description="Disordered" evidence="4">
    <location>
        <begin position="540"/>
        <end position="582"/>
    </location>
</feature>
<dbReference type="InterPro" id="IPR036116">
    <property type="entry name" value="FN3_sf"/>
</dbReference>
<evidence type="ECO:0000256" key="1">
    <source>
        <dbReference type="ARBA" id="ARBA00022737"/>
    </source>
</evidence>
<accession>A0AAV7QLB2</accession>
<dbReference type="PANTHER" id="PTHR13817">
    <property type="entry name" value="TITIN"/>
    <property type="match status" value="1"/>
</dbReference>
<dbReference type="Pfam" id="PF00041">
    <property type="entry name" value="fn3"/>
    <property type="match status" value="4"/>
</dbReference>
<dbReference type="PROSITE" id="PS50835">
    <property type="entry name" value="IG_LIKE"/>
    <property type="match status" value="5"/>
</dbReference>
<evidence type="ECO:0000259" key="6">
    <source>
        <dbReference type="PROSITE" id="PS50853"/>
    </source>
</evidence>
<feature type="domain" description="Ig-like" evidence="5">
    <location>
        <begin position="1237"/>
        <end position="1328"/>
    </location>
</feature>
<dbReference type="FunFam" id="2.60.40.10:FF:001401">
    <property type="entry name" value="immunoglobulin-like and fibronectin type III domain-containing protein 1"/>
    <property type="match status" value="1"/>
</dbReference>
<feature type="compositionally biased region" description="Polar residues" evidence="4">
    <location>
        <begin position="677"/>
        <end position="687"/>
    </location>
</feature>
<keyword evidence="8" id="KW-1185">Reference proteome</keyword>
<name>A0AAV7QLB2_PLEWA</name>
<organism evidence="7 8">
    <name type="scientific">Pleurodeles waltl</name>
    <name type="common">Iberian ribbed newt</name>
    <dbReference type="NCBI Taxonomy" id="8319"/>
    <lineage>
        <taxon>Eukaryota</taxon>
        <taxon>Metazoa</taxon>
        <taxon>Chordata</taxon>
        <taxon>Craniata</taxon>
        <taxon>Vertebrata</taxon>
        <taxon>Euteleostomi</taxon>
        <taxon>Amphibia</taxon>
        <taxon>Batrachia</taxon>
        <taxon>Caudata</taxon>
        <taxon>Salamandroidea</taxon>
        <taxon>Salamandridae</taxon>
        <taxon>Pleurodelinae</taxon>
        <taxon>Pleurodeles</taxon>
    </lineage>
</organism>
<proteinExistence type="predicted"/>
<evidence type="ECO:0008006" key="9">
    <source>
        <dbReference type="Google" id="ProtNLM"/>
    </source>
</evidence>
<dbReference type="Pfam" id="PF07679">
    <property type="entry name" value="I-set"/>
    <property type="match status" value="6"/>
</dbReference>
<dbReference type="GO" id="GO:0031430">
    <property type="term" value="C:M band"/>
    <property type="evidence" value="ECO:0007669"/>
    <property type="project" value="TreeGrafter"/>
</dbReference>
<dbReference type="FunFam" id="2.60.40.10:FF:000617">
    <property type="entry name" value="Immunoglobulin-like and fibronectin type III domain-containing 1"/>
    <property type="match status" value="1"/>
</dbReference>
<feature type="compositionally biased region" description="Low complexity" evidence="4">
    <location>
        <begin position="433"/>
        <end position="447"/>
    </location>
</feature>
<gene>
    <name evidence="7" type="ORF">NDU88_005668</name>
</gene>
<feature type="domain" description="Fibronectin type-III" evidence="6">
    <location>
        <begin position="1333"/>
        <end position="1428"/>
    </location>
</feature>
<dbReference type="FunFam" id="2.60.40.10:FF:000031">
    <property type="entry name" value="Myosin-binding protein C, slow type"/>
    <property type="match status" value="1"/>
</dbReference>
<dbReference type="SUPFAM" id="SSF48726">
    <property type="entry name" value="Immunoglobulin"/>
    <property type="match status" value="6"/>
</dbReference>
<dbReference type="PROSITE" id="PS50853">
    <property type="entry name" value="FN3"/>
    <property type="match status" value="4"/>
</dbReference>
<keyword evidence="1" id="KW-0677">Repeat</keyword>
<dbReference type="CDD" id="cd00063">
    <property type="entry name" value="FN3"/>
    <property type="match status" value="4"/>
</dbReference>
<dbReference type="PRINTS" id="PR00014">
    <property type="entry name" value="FNTYPEIII"/>
</dbReference>
<dbReference type="InterPro" id="IPR003599">
    <property type="entry name" value="Ig_sub"/>
</dbReference>
<dbReference type="SUPFAM" id="SSF49265">
    <property type="entry name" value="Fibronectin type III"/>
    <property type="match status" value="3"/>
</dbReference>
<dbReference type="FunFam" id="2.60.40.10:FF:000107">
    <property type="entry name" value="Myosin, light chain kinase a"/>
    <property type="match status" value="1"/>
</dbReference>
<dbReference type="PANTHER" id="PTHR13817:SF181">
    <property type="entry name" value="IMMUNOGLOBULIN-LIKE AND FIBRONECTIN TYPE III DOMAIN-CONTAINING PROTEIN 1"/>
    <property type="match status" value="1"/>
</dbReference>
<dbReference type="InterPro" id="IPR013098">
    <property type="entry name" value="Ig_I-set"/>
</dbReference>
<feature type="domain" description="Ig-like" evidence="5">
    <location>
        <begin position="327"/>
        <end position="399"/>
    </location>
</feature>
<dbReference type="SMART" id="SM00408">
    <property type="entry name" value="IGc2"/>
    <property type="match status" value="5"/>
</dbReference>
<dbReference type="EMBL" id="JANPWB010000010">
    <property type="protein sequence ID" value="KAJ1139293.1"/>
    <property type="molecule type" value="Genomic_DNA"/>
</dbReference>
<dbReference type="FunFam" id="2.60.40.10:FF:000032">
    <property type="entry name" value="palladin isoform X1"/>
    <property type="match status" value="1"/>
</dbReference>
<evidence type="ECO:0000256" key="4">
    <source>
        <dbReference type="SAM" id="MobiDB-lite"/>
    </source>
</evidence>
<feature type="domain" description="Ig-like" evidence="5">
    <location>
        <begin position="45"/>
        <end position="135"/>
    </location>
</feature>
<dbReference type="SMART" id="SM00060">
    <property type="entry name" value="FN3"/>
    <property type="match status" value="4"/>
</dbReference>
<feature type="domain" description="Ig-like" evidence="5">
    <location>
        <begin position="746"/>
        <end position="831"/>
    </location>
</feature>
<dbReference type="GO" id="GO:0055013">
    <property type="term" value="P:cardiac muscle cell development"/>
    <property type="evidence" value="ECO:0007669"/>
    <property type="project" value="UniProtKB-ARBA"/>
</dbReference>
<comment type="caution">
    <text evidence="7">The sequence shown here is derived from an EMBL/GenBank/DDBJ whole genome shotgun (WGS) entry which is preliminary data.</text>
</comment>
<evidence type="ECO:0000313" key="7">
    <source>
        <dbReference type="EMBL" id="KAJ1139293.1"/>
    </source>
</evidence>
<dbReference type="FunFam" id="2.60.40.10:FF:001097">
    <property type="entry name" value="Immunoglobulin-like and fibronectin type III domain-containing protein 1"/>
    <property type="match status" value="1"/>
</dbReference>
<dbReference type="GO" id="GO:0003007">
    <property type="term" value="P:heart morphogenesis"/>
    <property type="evidence" value="ECO:0007669"/>
    <property type="project" value="UniProtKB-ARBA"/>
</dbReference>
<feature type="domain" description="Ig-like" evidence="5">
    <location>
        <begin position="1447"/>
        <end position="1537"/>
    </location>
</feature>
<evidence type="ECO:0000256" key="3">
    <source>
        <dbReference type="ARBA" id="ARBA00023319"/>
    </source>
</evidence>
<dbReference type="FunFam" id="2.60.40.10:FF:001232">
    <property type="entry name" value="Immunoglobulin-like and fibronectin type III domain-containing 1"/>
    <property type="match status" value="1"/>
</dbReference>
<feature type="region of interest" description="Disordered" evidence="4">
    <location>
        <begin position="652"/>
        <end position="697"/>
    </location>
</feature>
<feature type="compositionally biased region" description="Basic and acidic residues" evidence="4">
    <location>
        <begin position="491"/>
        <end position="503"/>
    </location>
</feature>
<feature type="domain" description="Fibronectin type-III" evidence="6">
    <location>
        <begin position="1138"/>
        <end position="1233"/>
    </location>
</feature>
<sequence>MVLVEEMAARTTSWFPRTIIMKKSLLPGVKLTQTTEDVLPGCSPPDIERKPIPLTIQEGKTAMFKVVVTGEPRPEVRWQRGKGDISNPSKCKSMYDSIMNEFILQVFNVTPEDADSYCCTAINAYGEATCMTNLKIIEIGFKKKANRPNEKHQEDMKKELLDLRKNLKKRVAKPVAKQEPMPQQKVIEVLLNADKKDYEKICFKYGITDFRGVLKRLQQMKKDREDHQAKYVTSVSNLKHIKVTPEGNGVFELELELKDPNCRIFLYKDGELIRYGLDTKKSPFLRQIGKRYIFTILDVNPRDVGRYQVKVEDADVFSTELDLNSIPVSFVSQLKEARCQEGGSATFQCTLSRPSQETMWVYKEKTLESTNKYDISISPDGLTHTLLVNDVRLMDKGSYKFVSGIRSSSAWLVVEASKDNDFDSKGRRKKVDGSSIGSDQSASQSDIFGAGNQGNGKKPGYEGIFGDQDTDQVKDSQIILNILHSLDESGSTEKDALMDRGQEQEGNSGSESDWYKTHGLNGNKDGFEGIGFDFLNRSSTKGDTQLKQEGSDSKNSVLGDGLDPSDQYRSDGIQDGLDMQEGSKMANRSITGLNSETCSNMSANDSLRADPCDGKGVFSSMGHQSGNSADIGSQFGSECGTEDESTRVLNVVQPSPGDGGQLLDGAGNYRPPDGLSETLSEDNNTSGADDGALHSGSRMGLDTDLGIASAHGRRGKTSLLDVPEFSSSDKLKLKDDQYGRAMLGEPTCHFACGLSDVQAQKGKTVMLSCTLTSGEVEGAWFKDGRKLSSGDALTILKDGSDHKLVIDKVDDAHAGRYTFEAGGHKSEASVFVEDPPQVEQHILDGLLKEPIVVRAGQNTMVKVPFVGRKPIKAIWYLDDAELTDDGRIHIDHAPNFSRLSITKANRKDSGNIKLRLKNESGTIEANMQLVVIDRPQPPKGPVEVLESTPTVIGIQWKPPKDDGGKPLHHYVVERQQVGRSTWLKLGEVPPDSTTFSTSKVDHGKRYYFRVRAVNAEGVSEAIESEEVMAGSKALPGSPPAPSVIAVNSQAITLSWMAPHNKGSSRIQGYHVEKRKSGSHSWTAVTEKPIPDRRYTVTDLGQGLQYEFRVIAVNDIGPGEPSRPSETVFARDPMRPPDAVRDLRVTDSSYTTIALSWVKPLSENRDYAKGYFVEMRAVESIHWMRCNTAPIGMTTYTVKGLRPKHAYYLRVIAVNDGGLSEPKELDTQVLAMPTAVRPKFLIDANLKSFMAVRSGNAIRVLIPYEASPEPDVLWKKDGIPLSRRATVTSREGLSQLLIPCADYTDSGIYTIMLKNYFGKETFNFEIQVADIPKPPGPVRLEENVTNTVTVAWGPSPDEKRDCNLSYVVMKRDNSQQSWHVVGDPVFTTRFTITRVIPGRQYHFRVLAKNDMGLSDPSDTSEAWSISKEKARFLVKKPLQKQLDQRQAPEFIARLKPHVVPCGFDCHMTCAVRGNPEPQVTWYRNGKNISEDRRLWSSSIVGVCSLVIPCVSLEDGGEYTVVARNSLGEATCKATMAVTTGFTSF</sequence>
<dbReference type="Proteomes" id="UP001066276">
    <property type="component" value="Chromosome 6"/>
</dbReference>
<dbReference type="Gene3D" id="2.60.40.10">
    <property type="entry name" value="Immunoglobulins"/>
    <property type="match status" value="11"/>
</dbReference>
<keyword evidence="2" id="KW-1015">Disulfide bond</keyword>
<dbReference type="FunFam" id="2.60.40.10:FF:001267">
    <property type="entry name" value="Immunoglobulin-like and fibronectin type III domain containing 1"/>
    <property type="match status" value="1"/>
</dbReference>
<feature type="domain" description="Fibronectin type-III" evidence="6">
    <location>
        <begin position="1037"/>
        <end position="1132"/>
    </location>
</feature>
<keyword evidence="3" id="KW-0393">Immunoglobulin domain</keyword>